<name>A0A7J6VIC2_THATH</name>
<proteinExistence type="predicted"/>
<reference evidence="2 3" key="1">
    <citation type="submission" date="2020-06" db="EMBL/GenBank/DDBJ databases">
        <title>Transcriptomic and genomic resources for Thalictrum thalictroides and T. hernandezii: Facilitating candidate gene discovery in an emerging model plant lineage.</title>
        <authorList>
            <person name="Arias T."/>
            <person name="Riano-Pachon D.M."/>
            <person name="Di Stilio V.S."/>
        </authorList>
    </citation>
    <scope>NUCLEOTIDE SEQUENCE [LARGE SCALE GENOMIC DNA]</scope>
    <source>
        <strain evidence="3">cv. WT478/WT964</strain>
        <tissue evidence="2">Leaves</tissue>
    </source>
</reference>
<keyword evidence="1" id="KW-0472">Membrane</keyword>
<dbReference type="AlphaFoldDB" id="A0A7J6VIC2"/>
<keyword evidence="3" id="KW-1185">Reference proteome</keyword>
<keyword evidence="1" id="KW-1133">Transmembrane helix</keyword>
<keyword evidence="1" id="KW-0812">Transmembrane</keyword>
<dbReference type="GO" id="GO:0005789">
    <property type="term" value="C:endoplasmic reticulum membrane"/>
    <property type="evidence" value="ECO:0007669"/>
    <property type="project" value="InterPro"/>
</dbReference>
<dbReference type="GO" id="GO:0048658">
    <property type="term" value="P:anther wall tapetum development"/>
    <property type="evidence" value="ECO:0007669"/>
    <property type="project" value="InterPro"/>
</dbReference>
<dbReference type="EMBL" id="JABWDY010031480">
    <property type="protein sequence ID" value="KAF5184869.1"/>
    <property type="molecule type" value="Genomic_DNA"/>
</dbReference>
<dbReference type="Proteomes" id="UP000554482">
    <property type="component" value="Unassembled WGS sequence"/>
</dbReference>
<evidence type="ECO:0000313" key="3">
    <source>
        <dbReference type="Proteomes" id="UP000554482"/>
    </source>
</evidence>
<dbReference type="PANTHER" id="PTHR38354:SF2">
    <property type="entry name" value="SIGNAL PEPTIDASE COMPLEX-LIKE PROTEIN DTM1"/>
    <property type="match status" value="1"/>
</dbReference>
<evidence type="ECO:0000313" key="2">
    <source>
        <dbReference type="EMBL" id="KAF5184869.1"/>
    </source>
</evidence>
<evidence type="ECO:0000256" key="1">
    <source>
        <dbReference type="SAM" id="Phobius"/>
    </source>
</evidence>
<comment type="caution">
    <text evidence="2">The sequence shown here is derived from an EMBL/GenBank/DDBJ whole genome shotgun (WGS) entry which is preliminary data.</text>
</comment>
<accession>A0A7J6VIC2</accession>
<organism evidence="2 3">
    <name type="scientific">Thalictrum thalictroides</name>
    <name type="common">Rue-anemone</name>
    <name type="synonym">Anemone thalictroides</name>
    <dbReference type="NCBI Taxonomy" id="46969"/>
    <lineage>
        <taxon>Eukaryota</taxon>
        <taxon>Viridiplantae</taxon>
        <taxon>Streptophyta</taxon>
        <taxon>Embryophyta</taxon>
        <taxon>Tracheophyta</taxon>
        <taxon>Spermatophyta</taxon>
        <taxon>Magnoliopsida</taxon>
        <taxon>Ranunculales</taxon>
        <taxon>Ranunculaceae</taxon>
        <taxon>Thalictroideae</taxon>
        <taxon>Thalictrum</taxon>
    </lineage>
</organism>
<dbReference type="OrthoDB" id="1861824at2759"/>
<protein>
    <submittedName>
        <fullName evidence="2">Signal peptidase complex-like protein DTM1</fullName>
    </submittedName>
</protein>
<dbReference type="InterPro" id="IPR039955">
    <property type="entry name" value="DTM1"/>
</dbReference>
<gene>
    <name evidence="2" type="ORF">FRX31_025544</name>
</gene>
<sequence>MFATYVFGILAISGILLPDWEFFDRDFSQWVYPMSADNDSAQNPRSKRFRFYPVRVVLYTTIYSFGLYKWWMYVFNT</sequence>
<dbReference type="PANTHER" id="PTHR38354">
    <property type="entry name" value="SIGNAL PEPTIDASE COMPLEX-LIKE PROTEIN DTM1"/>
    <property type="match status" value="1"/>
</dbReference>
<feature type="transmembrane region" description="Helical" evidence="1">
    <location>
        <begin position="52"/>
        <end position="71"/>
    </location>
</feature>